<feature type="transmembrane region" description="Helical" evidence="6">
    <location>
        <begin position="374"/>
        <end position="397"/>
    </location>
</feature>
<dbReference type="PROSITE" id="PS50801">
    <property type="entry name" value="STAS"/>
    <property type="match status" value="1"/>
</dbReference>
<keyword evidence="3 6" id="KW-1133">Transmembrane helix</keyword>
<feature type="transmembrane region" description="Helical" evidence="6">
    <location>
        <begin position="436"/>
        <end position="463"/>
    </location>
</feature>
<sequence>MQFATKVKHDFKTDVNWNRAADLSVKGARALPSASVKYVLDKVPIVGWLPSYRYQWLLNDLIAGLTVGLMLIPQGLSYAKLAAIPVQYGLMSSWLPATLYAFMGTTKDLSTGPTSLIGLLTSEIVEDFQDEWSPSEIASAVALMMGVYGMILGFLKLGFLLEFISLPILSGFISAVAITIILNQMGSLLGETDIGDGTAQQIYDIFQKLPEANGYACAVGFTSIVMLTLLDQGYKRFDKNKVLWFLSITRAFLCLVLFTGVGYAVNKHRGDPKNYLFGVAQVKANGQEPPRIPNPELIGKVASRSIAVFIGAAVEHTAIARAFAVRNNYITDQSQELCYYGVCNFFNSFFHAMGVGGAMSRTAVNSSCNVKSPLSGFVTTAVVLVSVYKLVGVLYWIPKATLAAIIICAVWPLISSPHTFYRYWKSSLADFTSSMIAFWVCLFVSTEIGIASSVGFNIVYLLLRQVFTRMRTASSEPRSELEFAINDSRGIPAAVEDDTRLFRFNDSFFFANAYSLRTQVLDVVQTHHAPIYNSVHGSEAERNWSVVGEQRIARLRKRANISDFASLPPLGLVILDFTKVNHVDVTAVAHLKNLMDELKKYAGPGLHVRFVGMTSYVMQRFERCGWRVDDVSCADYDGEDIEATKMFRTVAEAVAAPRPRDAEVSDEEKRDLKRLQSDVVTAQHNEEV</sequence>
<dbReference type="Pfam" id="PF00916">
    <property type="entry name" value="Sulfate_transp"/>
    <property type="match status" value="1"/>
</dbReference>
<dbReference type="Gene3D" id="3.30.750.24">
    <property type="entry name" value="STAS domain"/>
    <property type="match status" value="1"/>
</dbReference>
<feature type="transmembrane region" description="Helical" evidence="6">
    <location>
        <begin position="212"/>
        <end position="230"/>
    </location>
</feature>
<feature type="transmembrane region" description="Helical" evidence="6">
    <location>
        <begin position="337"/>
        <end position="354"/>
    </location>
</feature>
<dbReference type="InterPro" id="IPR011547">
    <property type="entry name" value="SLC26A/SulP_dom"/>
</dbReference>
<keyword evidence="9" id="KW-1185">Reference proteome</keyword>
<comment type="caution">
    <text evidence="8">The sequence shown here is derived from an EMBL/GenBank/DDBJ whole genome shotgun (WGS) entry which is preliminary data.</text>
</comment>
<dbReference type="GO" id="GO:0055085">
    <property type="term" value="P:transmembrane transport"/>
    <property type="evidence" value="ECO:0007669"/>
    <property type="project" value="InterPro"/>
</dbReference>
<evidence type="ECO:0000256" key="3">
    <source>
        <dbReference type="ARBA" id="ARBA00022989"/>
    </source>
</evidence>
<evidence type="ECO:0000256" key="1">
    <source>
        <dbReference type="ARBA" id="ARBA00004141"/>
    </source>
</evidence>
<keyword evidence="4 6" id="KW-0472">Membrane</keyword>
<feature type="region of interest" description="Disordered" evidence="5">
    <location>
        <begin position="658"/>
        <end position="688"/>
    </location>
</feature>
<dbReference type="Proteomes" id="UP001174691">
    <property type="component" value="Unassembled WGS sequence"/>
</dbReference>
<dbReference type="SUPFAM" id="SSF52091">
    <property type="entry name" value="SpoIIaa-like"/>
    <property type="match status" value="1"/>
</dbReference>
<evidence type="ECO:0000313" key="9">
    <source>
        <dbReference type="Proteomes" id="UP001174691"/>
    </source>
</evidence>
<reference evidence="8" key="1">
    <citation type="submission" date="2022-07" db="EMBL/GenBank/DDBJ databases">
        <title>Fungi with potential for degradation of polypropylene.</title>
        <authorList>
            <person name="Gostincar C."/>
        </authorList>
    </citation>
    <scope>NUCLEOTIDE SEQUENCE</scope>
    <source>
        <strain evidence="8">EXF-13287</strain>
    </source>
</reference>
<feature type="transmembrane region" description="Helical" evidence="6">
    <location>
        <begin position="137"/>
        <end position="155"/>
    </location>
</feature>
<feature type="compositionally biased region" description="Basic and acidic residues" evidence="5">
    <location>
        <begin position="658"/>
        <end position="676"/>
    </location>
</feature>
<protein>
    <submittedName>
        <fullName evidence="8">Sulfate permease</fullName>
    </submittedName>
</protein>
<feature type="compositionally biased region" description="Polar residues" evidence="5">
    <location>
        <begin position="678"/>
        <end position="688"/>
    </location>
</feature>
<dbReference type="InterPro" id="IPR001902">
    <property type="entry name" value="SLC26A/SulP_fam"/>
</dbReference>
<feature type="transmembrane region" description="Helical" evidence="6">
    <location>
        <begin position="160"/>
        <end position="182"/>
    </location>
</feature>
<keyword evidence="2 6" id="KW-0812">Transmembrane</keyword>
<dbReference type="Pfam" id="PF01740">
    <property type="entry name" value="STAS"/>
    <property type="match status" value="1"/>
</dbReference>
<feature type="transmembrane region" description="Helical" evidence="6">
    <location>
        <begin position="404"/>
        <end position="424"/>
    </location>
</feature>
<proteinExistence type="predicted"/>
<feature type="domain" description="STAS" evidence="7">
    <location>
        <begin position="489"/>
        <end position="657"/>
    </location>
</feature>
<evidence type="ECO:0000256" key="5">
    <source>
        <dbReference type="SAM" id="MobiDB-lite"/>
    </source>
</evidence>
<comment type="subcellular location">
    <subcellularLocation>
        <location evidence="1">Membrane</location>
        <topology evidence="1">Multi-pass membrane protein</topology>
    </subcellularLocation>
</comment>
<name>A0AA38RW35_9PEZI</name>
<feature type="transmembrane region" description="Helical" evidence="6">
    <location>
        <begin position="54"/>
        <end position="72"/>
    </location>
</feature>
<gene>
    <name evidence="8" type="ORF">NKR19_g2615</name>
</gene>
<evidence type="ECO:0000256" key="4">
    <source>
        <dbReference type="ARBA" id="ARBA00023136"/>
    </source>
</evidence>
<evidence type="ECO:0000313" key="8">
    <source>
        <dbReference type="EMBL" id="KAJ9161099.1"/>
    </source>
</evidence>
<evidence type="ECO:0000259" key="7">
    <source>
        <dbReference type="PROSITE" id="PS50801"/>
    </source>
</evidence>
<dbReference type="AlphaFoldDB" id="A0AA38RW35"/>
<dbReference type="InterPro" id="IPR002645">
    <property type="entry name" value="STAS_dom"/>
</dbReference>
<dbReference type="GO" id="GO:0016020">
    <property type="term" value="C:membrane"/>
    <property type="evidence" value="ECO:0007669"/>
    <property type="project" value="UniProtKB-SubCell"/>
</dbReference>
<dbReference type="EMBL" id="JANBVN010000027">
    <property type="protein sequence ID" value="KAJ9161099.1"/>
    <property type="molecule type" value="Genomic_DNA"/>
</dbReference>
<dbReference type="CDD" id="cd07042">
    <property type="entry name" value="STAS_SulP_like_sulfate_transporter"/>
    <property type="match status" value="1"/>
</dbReference>
<evidence type="ECO:0000256" key="2">
    <source>
        <dbReference type="ARBA" id="ARBA00022692"/>
    </source>
</evidence>
<accession>A0AA38RW35</accession>
<dbReference type="InterPro" id="IPR036513">
    <property type="entry name" value="STAS_dom_sf"/>
</dbReference>
<dbReference type="NCBIfam" id="TIGR00815">
    <property type="entry name" value="sulP"/>
    <property type="match status" value="1"/>
</dbReference>
<evidence type="ECO:0000256" key="6">
    <source>
        <dbReference type="SAM" id="Phobius"/>
    </source>
</evidence>
<feature type="transmembrane region" description="Helical" evidence="6">
    <location>
        <begin position="306"/>
        <end position="325"/>
    </location>
</feature>
<feature type="transmembrane region" description="Helical" evidence="6">
    <location>
        <begin position="242"/>
        <end position="265"/>
    </location>
</feature>
<organism evidence="8 9">
    <name type="scientific">Coniochaeta hoffmannii</name>
    <dbReference type="NCBI Taxonomy" id="91930"/>
    <lineage>
        <taxon>Eukaryota</taxon>
        <taxon>Fungi</taxon>
        <taxon>Dikarya</taxon>
        <taxon>Ascomycota</taxon>
        <taxon>Pezizomycotina</taxon>
        <taxon>Sordariomycetes</taxon>
        <taxon>Sordariomycetidae</taxon>
        <taxon>Coniochaetales</taxon>
        <taxon>Coniochaetaceae</taxon>
        <taxon>Coniochaeta</taxon>
    </lineage>
</organism>
<dbReference type="PANTHER" id="PTHR11814">
    <property type="entry name" value="SULFATE TRANSPORTER"/>
    <property type="match status" value="1"/>
</dbReference>